<sequence>MLKTTRRFDPANPGLRAGLIGATVALVLATGLWIQQSRISAQRVEARLDLSQEVSALAARIEGNLLSKYHLLNGMIAMIRLERELTDEVFRVTAETLHGNNPEILNIAVAPDLVVTQVYPLEPNSSLIGFDYRGSVQYDAARATIDEGRPVMVGPLELIQGGSGYIIRAPVFSQAGIRDPETAWGIVSIVLDAPRFHAAVGLNTGTMAAALRRVERDGSAGPAFFGPPEIFPGDPITQTITLPFGTWELAARPIGGWPDNLETPWRHWTFFAALAALAATLLHFILILSERRRRAEDRMFNAIEAIDDGFALYDSEDRLVSCNQKYREIYTLSSDLMVPGMPFETIIREGVRRGQYPEATGREEDWIAERLQSHRDADQIIVQQIASGRWLKVAERRTSDGGIVGFRVDITALTEAKELAERASRAKTDFINVLSHELRTPMTVVLGYTSILANPQLFRAAREFEELMKHPEPDPDEMRRRGGALLTEMSSFARKIEGSGNQLLSLINELLDFSKIEAGEIEIDLIDFDLADAAEAAAEQFKALAQRKNVTITCDMPGIRVHADPKRTQQVFANLLSNALKFTDSGHVDICATQNGDIVFVTVEDTGCGIPAGLQSKVFEEFQQADSSSTRRAGGTGLGLAIVKRIVERLGGTVSLNSTPGQGTKITFTLPCAVAASQTHETARRLLA</sequence>
<dbReference type="SMART" id="SM01079">
    <property type="entry name" value="CHASE"/>
    <property type="match status" value="1"/>
</dbReference>
<keyword evidence="6 11" id="KW-0812">Transmembrane</keyword>
<protein>
    <recommendedName>
        <fullName evidence="3">histidine kinase</fullName>
        <ecNumber evidence="3">2.7.13.3</ecNumber>
    </recommendedName>
</protein>
<dbReference type="InterPro" id="IPR003661">
    <property type="entry name" value="HisK_dim/P_dom"/>
</dbReference>
<keyword evidence="5 14" id="KW-0808">Transferase</keyword>
<dbReference type="InterPro" id="IPR036097">
    <property type="entry name" value="HisK_dim/P_sf"/>
</dbReference>
<dbReference type="InterPro" id="IPR003594">
    <property type="entry name" value="HATPase_dom"/>
</dbReference>
<dbReference type="SUPFAM" id="SSF55874">
    <property type="entry name" value="ATPase domain of HSP90 chaperone/DNA topoisomerase II/histidine kinase"/>
    <property type="match status" value="1"/>
</dbReference>
<dbReference type="InterPro" id="IPR004358">
    <property type="entry name" value="Sig_transdc_His_kin-like_C"/>
</dbReference>
<dbReference type="SUPFAM" id="SSF55785">
    <property type="entry name" value="PYP-like sensor domain (PAS domain)"/>
    <property type="match status" value="1"/>
</dbReference>
<gene>
    <name evidence="14" type="ORF">PMES_01214</name>
</gene>
<dbReference type="SMART" id="SM00388">
    <property type="entry name" value="HisKA"/>
    <property type="match status" value="1"/>
</dbReference>
<evidence type="ECO:0000313" key="15">
    <source>
        <dbReference type="Proteomes" id="UP000698242"/>
    </source>
</evidence>
<dbReference type="PANTHER" id="PTHR43047">
    <property type="entry name" value="TWO-COMPONENT HISTIDINE PROTEIN KINASE"/>
    <property type="match status" value="1"/>
</dbReference>
<dbReference type="OrthoDB" id="9801651at2"/>
<accession>A0A921TDR0</accession>
<evidence type="ECO:0000256" key="10">
    <source>
        <dbReference type="ARBA" id="ARBA00023136"/>
    </source>
</evidence>
<dbReference type="RefSeq" id="WP_159964611.1">
    <property type="nucleotide sequence ID" value="NZ_APKE01000014.1"/>
</dbReference>
<dbReference type="Pfam" id="PF03924">
    <property type="entry name" value="CHASE"/>
    <property type="match status" value="1"/>
</dbReference>
<dbReference type="GO" id="GO:0000155">
    <property type="term" value="F:phosphorelay sensor kinase activity"/>
    <property type="evidence" value="ECO:0007669"/>
    <property type="project" value="InterPro"/>
</dbReference>
<evidence type="ECO:0000256" key="3">
    <source>
        <dbReference type="ARBA" id="ARBA00012438"/>
    </source>
</evidence>
<evidence type="ECO:0000256" key="8">
    <source>
        <dbReference type="ARBA" id="ARBA00022989"/>
    </source>
</evidence>
<dbReference type="InterPro" id="IPR036890">
    <property type="entry name" value="HATPase_C_sf"/>
</dbReference>
<dbReference type="Gene3D" id="3.30.450.350">
    <property type="entry name" value="CHASE domain"/>
    <property type="match status" value="1"/>
</dbReference>
<evidence type="ECO:0000256" key="7">
    <source>
        <dbReference type="ARBA" id="ARBA00022777"/>
    </source>
</evidence>
<proteinExistence type="predicted"/>
<dbReference type="InterPro" id="IPR035965">
    <property type="entry name" value="PAS-like_dom_sf"/>
</dbReference>
<dbReference type="CDD" id="cd16922">
    <property type="entry name" value="HATPase_EvgS-ArcB-TorS-like"/>
    <property type="match status" value="1"/>
</dbReference>
<dbReference type="PROSITE" id="PS50109">
    <property type="entry name" value="HIS_KIN"/>
    <property type="match status" value="1"/>
</dbReference>
<evidence type="ECO:0000256" key="5">
    <source>
        <dbReference type="ARBA" id="ARBA00022679"/>
    </source>
</evidence>
<evidence type="ECO:0000256" key="6">
    <source>
        <dbReference type="ARBA" id="ARBA00022692"/>
    </source>
</evidence>
<dbReference type="FunFam" id="3.30.565.10:FF:000010">
    <property type="entry name" value="Sensor histidine kinase RcsC"/>
    <property type="match status" value="1"/>
</dbReference>
<dbReference type="SMART" id="SM00387">
    <property type="entry name" value="HATPase_c"/>
    <property type="match status" value="1"/>
</dbReference>
<feature type="transmembrane region" description="Helical" evidence="11">
    <location>
        <begin position="15"/>
        <end position="34"/>
    </location>
</feature>
<comment type="caution">
    <text evidence="14">The sequence shown here is derived from an EMBL/GenBank/DDBJ whole genome shotgun (WGS) entry which is preliminary data.</text>
</comment>
<dbReference type="PROSITE" id="PS50839">
    <property type="entry name" value="CHASE"/>
    <property type="match status" value="1"/>
</dbReference>
<dbReference type="GO" id="GO:0009927">
    <property type="term" value="F:histidine phosphotransfer kinase activity"/>
    <property type="evidence" value="ECO:0007669"/>
    <property type="project" value="TreeGrafter"/>
</dbReference>
<evidence type="ECO:0000256" key="9">
    <source>
        <dbReference type="ARBA" id="ARBA00023012"/>
    </source>
</evidence>
<dbReference type="EC" id="2.7.13.3" evidence="3"/>
<keyword evidence="7 14" id="KW-0418">Kinase</keyword>
<name>A0A921TDR0_9RHOB</name>
<evidence type="ECO:0000256" key="1">
    <source>
        <dbReference type="ARBA" id="ARBA00000085"/>
    </source>
</evidence>
<dbReference type="InterPro" id="IPR042240">
    <property type="entry name" value="CHASE_sf"/>
</dbReference>
<dbReference type="Pfam" id="PF12860">
    <property type="entry name" value="PAS_7"/>
    <property type="match status" value="1"/>
</dbReference>
<keyword evidence="15" id="KW-1185">Reference proteome</keyword>
<dbReference type="Proteomes" id="UP000698242">
    <property type="component" value="Unassembled WGS sequence"/>
</dbReference>
<keyword evidence="9" id="KW-0902">Two-component regulatory system</keyword>
<dbReference type="GO" id="GO:0005886">
    <property type="term" value="C:plasma membrane"/>
    <property type="evidence" value="ECO:0007669"/>
    <property type="project" value="TreeGrafter"/>
</dbReference>
<dbReference type="InterPro" id="IPR005467">
    <property type="entry name" value="His_kinase_dom"/>
</dbReference>
<dbReference type="Pfam" id="PF02518">
    <property type="entry name" value="HATPase_c"/>
    <property type="match status" value="1"/>
</dbReference>
<keyword evidence="10 11" id="KW-0472">Membrane</keyword>
<comment type="catalytic activity">
    <reaction evidence="1">
        <text>ATP + protein L-histidine = ADP + protein N-phospho-L-histidine.</text>
        <dbReference type="EC" id="2.7.13.3"/>
    </reaction>
</comment>
<organism evidence="14 15">
    <name type="scientific">Profundibacterium mesophilum KAUST100406-0324</name>
    <dbReference type="NCBI Taxonomy" id="1037889"/>
    <lineage>
        <taxon>Bacteria</taxon>
        <taxon>Pseudomonadati</taxon>
        <taxon>Pseudomonadota</taxon>
        <taxon>Alphaproteobacteria</taxon>
        <taxon>Rhodobacterales</taxon>
        <taxon>Roseobacteraceae</taxon>
        <taxon>Profundibacterium</taxon>
    </lineage>
</organism>
<keyword evidence="8 11" id="KW-1133">Transmembrane helix</keyword>
<evidence type="ECO:0000256" key="2">
    <source>
        <dbReference type="ARBA" id="ARBA00004370"/>
    </source>
</evidence>
<dbReference type="PRINTS" id="PR00344">
    <property type="entry name" value="BCTRLSENSOR"/>
</dbReference>
<evidence type="ECO:0000313" key="14">
    <source>
        <dbReference type="EMBL" id="KAF0676482.1"/>
    </source>
</evidence>
<dbReference type="Gene3D" id="1.10.287.130">
    <property type="match status" value="1"/>
</dbReference>
<dbReference type="InterPro" id="IPR006189">
    <property type="entry name" value="CHASE_dom"/>
</dbReference>
<evidence type="ECO:0000259" key="13">
    <source>
        <dbReference type="PROSITE" id="PS50839"/>
    </source>
</evidence>
<dbReference type="CDD" id="cd00082">
    <property type="entry name" value="HisKA"/>
    <property type="match status" value="1"/>
</dbReference>
<evidence type="ECO:0000259" key="12">
    <source>
        <dbReference type="PROSITE" id="PS50109"/>
    </source>
</evidence>
<dbReference type="AlphaFoldDB" id="A0A921TDR0"/>
<comment type="subcellular location">
    <subcellularLocation>
        <location evidence="2">Membrane</location>
    </subcellularLocation>
</comment>
<dbReference type="PANTHER" id="PTHR43047:SF72">
    <property type="entry name" value="OSMOSENSING HISTIDINE PROTEIN KINASE SLN1"/>
    <property type="match status" value="1"/>
</dbReference>
<dbReference type="Pfam" id="PF00512">
    <property type="entry name" value="HisKA"/>
    <property type="match status" value="1"/>
</dbReference>
<reference evidence="14" key="1">
    <citation type="submission" date="2013-03" db="EMBL/GenBank/DDBJ databases">
        <title>Genome Sequence of the Profundibacterium mesophilum strain KAUST100406-0324T from Red Sea, a novel genus in the family Rhodobacteraceae.</title>
        <authorList>
            <person name="Essack M."/>
            <person name="Alam I."/>
            <person name="Lafi F."/>
            <person name="Alawi W."/>
            <person name="Kamanu F."/>
            <person name="Al-Suwailem A."/>
            <person name="Lee O.O."/>
            <person name="Xu Y."/>
            <person name="Bajic V."/>
            <person name="Qian P.-Y."/>
            <person name="Archer J."/>
        </authorList>
    </citation>
    <scope>NUCLEOTIDE SEQUENCE</scope>
    <source>
        <strain evidence="14">KAUST100406-0324</strain>
    </source>
</reference>
<feature type="domain" description="CHASE" evidence="13">
    <location>
        <begin position="111"/>
        <end position="196"/>
    </location>
</feature>
<dbReference type="EMBL" id="APKE01000014">
    <property type="protein sequence ID" value="KAF0676482.1"/>
    <property type="molecule type" value="Genomic_DNA"/>
</dbReference>
<feature type="transmembrane region" description="Helical" evidence="11">
    <location>
        <begin position="268"/>
        <end position="289"/>
    </location>
</feature>
<keyword evidence="4" id="KW-0597">Phosphoprotein</keyword>
<evidence type="ECO:0000256" key="4">
    <source>
        <dbReference type="ARBA" id="ARBA00022553"/>
    </source>
</evidence>
<evidence type="ECO:0000256" key="11">
    <source>
        <dbReference type="SAM" id="Phobius"/>
    </source>
</evidence>
<dbReference type="Gene3D" id="3.30.450.20">
    <property type="entry name" value="PAS domain"/>
    <property type="match status" value="1"/>
</dbReference>
<dbReference type="Gene3D" id="3.30.565.10">
    <property type="entry name" value="Histidine kinase-like ATPase, C-terminal domain"/>
    <property type="match status" value="1"/>
</dbReference>
<feature type="domain" description="Histidine kinase" evidence="12">
    <location>
        <begin position="433"/>
        <end position="674"/>
    </location>
</feature>
<dbReference type="SUPFAM" id="SSF47384">
    <property type="entry name" value="Homodimeric domain of signal transducing histidine kinase"/>
    <property type="match status" value="1"/>
</dbReference>